<feature type="compositionally biased region" description="Polar residues" evidence="1">
    <location>
        <begin position="481"/>
        <end position="493"/>
    </location>
</feature>
<feature type="compositionally biased region" description="Polar residues" evidence="1">
    <location>
        <begin position="418"/>
        <end position="428"/>
    </location>
</feature>
<feature type="compositionally biased region" description="Low complexity" evidence="1">
    <location>
        <begin position="322"/>
        <end position="340"/>
    </location>
</feature>
<dbReference type="VEuPathDB" id="FungiDB:MELLADRAFT_104539"/>
<feature type="region of interest" description="Disordered" evidence="1">
    <location>
        <begin position="311"/>
        <end position="543"/>
    </location>
</feature>
<evidence type="ECO:0000313" key="2">
    <source>
        <dbReference type="EMBL" id="EGG09020.1"/>
    </source>
</evidence>
<name>F4RF12_MELLP</name>
<feature type="compositionally biased region" description="Polar residues" evidence="1">
    <location>
        <begin position="27"/>
        <end position="52"/>
    </location>
</feature>
<dbReference type="KEGG" id="mlr:MELLADRAFT_104539"/>
<accession>F4RF12</accession>
<dbReference type="HOGENOM" id="CLU_501591_0_0_1"/>
<evidence type="ECO:0000256" key="1">
    <source>
        <dbReference type="SAM" id="MobiDB-lite"/>
    </source>
</evidence>
<feature type="region of interest" description="Disordered" evidence="1">
    <location>
        <begin position="1"/>
        <end position="52"/>
    </location>
</feature>
<feature type="region of interest" description="Disordered" evidence="1">
    <location>
        <begin position="225"/>
        <end position="281"/>
    </location>
</feature>
<dbReference type="RefSeq" id="XP_007407994.1">
    <property type="nucleotide sequence ID" value="XM_007407932.1"/>
</dbReference>
<dbReference type="EMBL" id="GL883099">
    <property type="protein sequence ID" value="EGG09020.1"/>
    <property type="molecule type" value="Genomic_DNA"/>
</dbReference>
<protein>
    <submittedName>
        <fullName evidence="2">Uncharacterized protein</fullName>
    </submittedName>
</protein>
<feature type="compositionally biased region" description="Polar residues" evidence="1">
    <location>
        <begin position="525"/>
        <end position="543"/>
    </location>
</feature>
<sequence>MSMVPEYFVTHKSVPHSQRHCDPECSAPTSVITPNSRTAPNPASTDKATQSSSLNLSIYNTQRTSLAKIPLEHNNPCDRIEHAPTIAQKEQSISKINRFKHTKRSRDQLNTAALLAVNKFDNSDATQNLPKSSNIVSVAPKINTAIQSSSLTSKADSLNPLRDSLVSNSPLITYSIPNFHNIPPLQHGNQYWQYDRGETSTSESMQEVFSDPYTHQYQTFTYSTQHTHPAPDIPHFSPRTRHPTSTSTQPLPISTHQAAPASALPCPQLSNPNHNDNSSECQITYSDRLNGTVYDEDDHYFSDTRSRAEPLEQTMPPYNPASISLCSSSSHQFQSQPMSQPTVPRGKYPTAGPSRSDQTSRPLVSLQERLPIAGPSRSDQMSRPTVSLRRKSPIAGPSRSDHMFPLQERSPSPLAGPSRSNHMRQPTVSLRDKSPLAGPSRSDQMRQPTVSLRDESPLTGPSRPDQLSRPIVSLRGESPITGPSRSDQISRPTVSRGELPIAGPSRSDQMSRPTVSRGELPISGPSRSTSTNHTPSLFTEPSK</sequence>
<dbReference type="Proteomes" id="UP000001072">
    <property type="component" value="Unassembled WGS sequence"/>
</dbReference>
<evidence type="ECO:0000313" key="3">
    <source>
        <dbReference type="Proteomes" id="UP000001072"/>
    </source>
</evidence>
<dbReference type="GeneID" id="18922304"/>
<feature type="compositionally biased region" description="Polar residues" evidence="1">
    <location>
        <begin position="353"/>
        <end position="362"/>
    </location>
</feature>
<feature type="compositionally biased region" description="Polar residues" evidence="1">
    <location>
        <begin position="268"/>
        <end position="281"/>
    </location>
</feature>
<gene>
    <name evidence="2" type="ORF">MELLADRAFT_104539</name>
</gene>
<feature type="compositionally biased region" description="Polar residues" evidence="1">
    <location>
        <begin position="441"/>
        <end position="450"/>
    </location>
</feature>
<keyword evidence="3" id="KW-1185">Reference proteome</keyword>
<dbReference type="InParanoid" id="F4RF12"/>
<reference evidence="3" key="1">
    <citation type="journal article" date="2011" name="Proc. Natl. Acad. Sci. U.S.A.">
        <title>Obligate biotrophy features unraveled by the genomic analysis of rust fungi.</title>
        <authorList>
            <person name="Duplessis S."/>
            <person name="Cuomo C.A."/>
            <person name="Lin Y.-C."/>
            <person name="Aerts A."/>
            <person name="Tisserant E."/>
            <person name="Veneault-Fourrey C."/>
            <person name="Joly D.L."/>
            <person name="Hacquard S."/>
            <person name="Amselem J."/>
            <person name="Cantarel B.L."/>
            <person name="Chiu R."/>
            <person name="Coutinho P.M."/>
            <person name="Feau N."/>
            <person name="Field M."/>
            <person name="Frey P."/>
            <person name="Gelhaye E."/>
            <person name="Goldberg J."/>
            <person name="Grabherr M.G."/>
            <person name="Kodira C.D."/>
            <person name="Kohler A."/>
            <person name="Kuees U."/>
            <person name="Lindquist E.A."/>
            <person name="Lucas S.M."/>
            <person name="Mago R."/>
            <person name="Mauceli E."/>
            <person name="Morin E."/>
            <person name="Murat C."/>
            <person name="Pangilinan J.L."/>
            <person name="Park R."/>
            <person name="Pearson M."/>
            <person name="Quesneville H."/>
            <person name="Rouhier N."/>
            <person name="Sakthikumar S."/>
            <person name="Salamov A.A."/>
            <person name="Schmutz J."/>
            <person name="Selles B."/>
            <person name="Shapiro H."/>
            <person name="Tanguay P."/>
            <person name="Tuskan G.A."/>
            <person name="Henrissat B."/>
            <person name="Van de Peer Y."/>
            <person name="Rouze P."/>
            <person name="Ellis J.G."/>
            <person name="Dodds P.N."/>
            <person name="Schein J.E."/>
            <person name="Zhong S."/>
            <person name="Hamelin R.C."/>
            <person name="Grigoriev I.V."/>
            <person name="Szabo L.J."/>
            <person name="Martin F."/>
        </authorList>
    </citation>
    <scope>NUCLEOTIDE SEQUENCE [LARGE SCALE GENOMIC DNA]</scope>
    <source>
        <strain evidence="3">98AG31 / pathotype 3-4-7</strain>
    </source>
</reference>
<organism evidence="3">
    <name type="scientific">Melampsora larici-populina (strain 98AG31 / pathotype 3-4-7)</name>
    <name type="common">Poplar leaf rust fungus</name>
    <dbReference type="NCBI Taxonomy" id="747676"/>
    <lineage>
        <taxon>Eukaryota</taxon>
        <taxon>Fungi</taxon>
        <taxon>Dikarya</taxon>
        <taxon>Basidiomycota</taxon>
        <taxon>Pucciniomycotina</taxon>
        <taxon>Pucciniomycetes</taxon>
        <taxon>Pucciniales</taxon>
        <taxon>Melampsoraceae</taxon>
        <taxon>Melampsora</taxon>
    </lineage>
</organism>
<proteinExistence type="predicted"/>
<dbReference type="AlphaFoldDB" id="F4RF12"/>